<name>A0ABX1RMF7_9PSEU</name>
<protein>
    <submittedName>
        <fullName evidence="2">MarR family transcriptional regulator</fullName>
    </submittedName>
</protein>
<dbReference type="SUPFAM" id="SSF46785">
    <property type="entry name" value="Winged helix' DNA-binding domain"/>
    <property type="match status" value="1"/>
</dbReference>
<reference evidence="2 3" key="1">
    <citation type="submission" date="2020-04" db="EMBL/GenBank/DDBJ databases">
        <authorList>
            <person name="Klaysubun C."/>
            <person name="Duangmal K."/>
            <person name="Lipun K."/>
        </authorList>
    </citation>
    <scope>NUCLEOTIDE SEQUENCE [LARGE SCALE GENOMIC DNA]</scope>
    <source>
        <strain evidence="2 3">JCM 11839</strain>
    </source>
</reference>
<proteinExistence type="predicted"/>
<dbReference type="InterPro" id="IPR036390">
    <property type="entry name" value="WH_DNA-bd_sf"/>
</dbReference>
<dbReference type="SMART" id="SM00347">
    <property type="entry name" value="HTH_MARR"/>
    <property type="match status" value="1"/>
</dbReference>
<dbReference type="EMBL" id="JAAXKY010000115">
    <property type="protein sequence ID" value="NMH80804.1"/>
    <property type="molecule type" value="Genomic_DNA"/>
</dbReference>
<dbReference type="InterPro" id="IPR039422">
    <property type="entry name" value="MarR/SlyA-like"/>
</dbReference>
<dbReference type="Proteomes" id="UP001296706">
    <property type="component" value="Unassembled WGS sequence"/>
</dbReference>
<dbReference type="RefSeq" id="WP_169398853.1">
    <property type="nucleotide sequence ID" value="NZ_BAAAJH010000029.1"/>
</dbReference>
<evidence type="ECO:0000313" key="3">
    <source>
        <dbReference type="Proteomes" id="UP001296706"/>
    </source>
</evidence>
<dbReference type="Gene3D" id="1.10.10.10">
    <property type="entry name" value="Winged helix-like DNA-binding domain superfamily/Winged helix DNA-binding domain"/>
    <property type="match status" value="1"/>
</dbReference>
<gene>
    <name evidence="2" type="ORF">HF577_27405</name>
</gene>
<organism evidence="2 3">
    <name type="scientific">Pseudonocardia xinjiangensis</name>
    <dbReference type="NCBI Taxonomy" id="75289"/>
    <lineage>
        <taxon>Bacteria</taxon>
        <taxon>Bacillati</taxon>
        <taxon>Actinomycetota</taxon>
        <taxon>Actinomycetes</taxon>
        <taxon>Pseudonocardiales</taxon>
        <taxon>Pseudonocardiaceae</taxon>
        <taxon>Pseudonocardia</taxon>
    </lineage>
</organism>
<dbReference type="PROSITE" id="PS50995">
    <property type="entry name" value="HTH_MARR_2"/>
    <property type="match status" value="1"/>
</dbReference>
<dbReference type="InterPro" id="IPR000835">
    <property type="entry name" value="HTH_MarR-typ"/>
</dbReference>
<dbReference type="PANTHER" id="PTHR33164:SF106">
    <property type="entry name" value="TRANSCRIPTIONAL REGULATORY PROTEIN"/>
    <property type="match status" value="1"/>
</dbReference>
<dbReference type="InterPro" id="IPR036388">
    <property type="entry name" value="WH-like_DNA-bd_sf"/>
</dbReference>
<accession>A0ABX1RMF7</accession>
<comment type="caution">
    <text evidence="2">The sequence shown here is derived from an EMBL/GenBank/DDBJ whole genome shotgun (WGS) entry which is preliminary data.</text>
</comment>
<dbReference type="PANTHER" id="PTHR33164">
    <property type="entry name" value="TRANSCRIPTIONAL REGULATOR, MARR FAMILY"/>
    <property type="match status" value="1"/>
</dbReference>
<dbReference type="Pfam" id="PF12802">
    <property type="entry name" value="MarR_2"/>
    <property type="match status" value="1"/>
</dbReference>
<evidence type="ECO:0000259" key="1">
    <source>
        <dbReference type="PROSITE" id="PS50995"/>
    </source>
</evidence>
<evidence type="ECO:0000313" key="2">
    <source>
        <dbReference type="EMBL" id="NMH80804.1"/>
    </source>
</evidence>
<sequence>MSEISDPAQWGRRLSTAVVMFHEAVGARLGLSAVDQRALALVRQEAPLTAGRLAQLTGLSPGAVTGLVDRLERAGHVRRGADPSDRRRVLISPVPGSRLEPGGAFAELGRDMASVMAKYDERELAVIADYVKNTIDVLERQTRRLGDGGGP</sequence>
<keyword evidence="3" id="KW-1185">Reference proteome</keyword>
<feature type="domain" description="HTH marR-type" evidence="1">
    <location>
        <begin position="1"/>
        <end position="136"/>
    </location>
</feature>